<feature type="chain" id="PRO_5026685764" evidence="1">
    <location>
        <begin position="31"/>
        <end position="75"/>
    </location>
</feature>
<gene>
    <name evidence="3" type="ORF">GKD88_12585</name>
    <name evidence="2" type="ORF">GKE08_12915</name>
</gene>
<keyword evidence="1" id="KW-0732">Signal</keyword>
<evidence type="ECO:0000313" key="4">
    <source>
        <dbReference type="Proteomes" id="UP000433575"/>
    </source>
</evidence>
<dbReference type="AlphaFoldDB" id="A0A6N7SAB2"/>
<reference evidence="4 5" key="1">
    <citation type="journal article" date="2019" name="Nat. Med.">
        <title>A library of human gut bacterial isolates paired with longitudinal multiomics data enables mechanistic microbiome research.</title>
        <authorList>
            <person name="Poyet M."/>
            <person name="Groussin M."/>
            <person name="Gibbons S.M."/>
            <person name="Avila-Pacheco J."/>
            <person name="Jiang X."/>
            <person name="Kearney S.M."/>
            <person name="Perrotta A.R."/>
            <person name="Berdy B."/>
            <person name="Zhao S."/>
            <person name="Lieberman T.D."/>
            <person name="Swanson P.K."/>
            <person name="Smith M."/>
            <person name="Roesemann S."/>
            <person name="Alexander J.E."/>
            <person name="Rich S.A."/>
            <person name="Livny J."/>
            <person name="Vlamakis H."/>
            <person name="Clish C."/>
            <person name="Bullock K."/>
            <person name="Deik A."/>
            <person name="Scott J."/>
            <person name="Pierce K.A."/>
            <person name="Xavier R.J."/>
            <person name="Alm E.J."/>
        </authorList>
    </citation>
    <scope>NUCLEOTIDE SEQUENCE [LARGE SCALE GENOMIC DNA]</scope>
    <source>
        <strain evidence="2 4">BIOML-A4</strain>
        <strain evidence="3 5">BIOML-A5</strain>
    </source>
</reference>
<feature type="signal peptide" evidence="1">
    <location>
        <begin position="1"/>
        <end position="30"/>
    </location>
</feature>
<dbReference type="Proteomes" id="UP000433575">
    <property type="component" value="Unassembled WGS sequence"/>
</dbReference>
<dbReference type="Proteomes" id="UP000480929">
    <property type="component" value="Unassembled WGS sequence"/>
</dbReference>
<organism evidence="2 4">
    <name type="scientific">Holdemania massiliensis</name>
    <dbReference type="NCBI Taxonomy" id="1468449"/>
    <lineage>
        <taxon>Bacteria</taxon>
        <taxon>Bacillati</taxon>
        <taxon>Bacillota</taxon>
        <taxon>Erysipelotrichia</taxon>
        <taxon>Erysipelotrichales</taxon>
        <taxon>Erysipelotrichaceae</taxon>
        <taxon>Holdemania</taxon>
    </lineage>
</organism>
<dbReference type="PROSITE" id="PS51257">
    <property type="entry name" value="PROKAR_LIPOPROTEIN"/>
    <property type="match status" value="1"/>
</dbReference>
<proteinExistence type="predicted"/>
<keyword evidence="5" id="KW-1185">Reference proteome</keyword>
<dbReference type="RefSeq" id="WP_154239413.1">
    <property type="nucleotide sequence ID" value="NZ_CALJPI010000198.1"/>
</dbReference>
<sequence length="75" mass="8365">MKIKRRKQIGIGICLILGLLGLGSCKSADAAKGSNEKWLSQADSQAVIVKGTYYMPDFDQNQIYVWHFQDQSLST</sequence>
<accession>A0A6N7SAB2</accession>
<evidence type="ECO:0000313" key="5">
    <source>
        <dbReference type="Proteomes" id="UP000480929"/>
    </source>
</evidence>
<evidence type="ECO:0000313" key="2">
    <source>
        <dbReference type="EMBL" id="MSA90226.1"/>
    </source>
</evidence>
<protein>
    <submittedName>
        <fullName evidence="2">Uncharacterized protein</fullName>
    </submittedName>
</protein>
<evidence type="ECO:0000313" key="3">
    <source>
        <dbReference type="EMBL" id="MSC33956.1"/>
    </source>
</evidence>
<dbReference type="EMBL" id="WKPJ01000022">
    <property type="protein sequence ID" value="MSA90226.1"/>
    <property type="molecule type" value="Genomic_DNA"/>
</dbReference>
<evidence type="ECO:0000256" key="1">
    <source>
        <dbReference type="SAM" id="SignalP"/>
    </source>
</evidence>
<comment type="caution">
    <text evidence="2">The sequence shown here is derived from an EMBL/GenBank/DDBJ whole genome shotgun (WGS) entry which is preliminary data.</text>
</comment>
<dbReference type="EMBL" id="WKPI01000024">
    <property type="protein sequence ID" value="MSC33956.1"/>
    <property type="molecule type" value="Genomic_DNA"/>
</dbReference>
<name>A0A6N7SAB2_9FIRM</name>